<feature type="domain" description="C3H1-type" evidence="3">
    <location>
        <begin position="132"/>
        <end position="159"/>
    </location>
</feature>
<protein>
    <submittedName>
        <fullName evidence="4">C-x8-C-x5-C-x3-H type zinc finger protein</fullName>
    </submittedName>
</protein>
<name>A0ABQ9PD94_9PEZI</name>
<dbReference type="InterPro" id="IPR057654">
    <property type="entry name" value="Znf-CCCH_tandem"/>
</dbReference>
<feature type="zinc finger region" description="C3H1-type" evidence="1">
    <location>
        <begin position="132"/>
        <end position="159"/>
    </location>
</feature>
<accession>A0ABQ9PD94</accession>
<feature type="region of interest" description="Disordered" evidence="2">
    <location>
        <begin position="58"/>
        <end position="81"/>
    </location>
</feature>
<dbReference type="Pfam" id="PF25542">
    <property type="entry name" value="zf-CCCH_12"/>
    <property type="match status" value="1"/>
</dbReference>
<dbReference type="Pfam" id="PF25543">
    <property type="entry name" value="zf-CCCH_tandem"/>
    <property type="match status" value="1"/>
</dbReference>
<sequence>MSEKLLDRVQRPTTTSTPLPLSTPTTAIPPSAIPSPGPFHVVSTSSSALLQSATAVPTRVTSPPSSGSQTPMSTVPPLTRVSTAPKPIDVFSKKKTTLPKHYLMNADGQRIDEPLPKVDPAVENGFNMRMVGLGKKFCNNYHLHGKCNYPGCNYIHGNKLSASEMILLKKKSRGIPCNAGSDCVDVNYIFGHHCRWLKACTYVYCHFGGSHDINPKPRTKCFEDGSTKIVDKL</sequence>
<evidence type="ECO:0000259" key="3">
    <source>
        <dbReference type="PROSITE" id="PS50103"/>
    </source>
</evidence>
<feature type="compositionally biased region" description="Low complexity" evidence="2">
    <location>
        <begin position="12"/>
        <end position="30"/>
    </location>
</feature>
<dbReference type="InterPro" id="IPR000571">
    <property type="entry name" value="Znf_CCCH"/>
</dbReference>
<keyword evidence="1" id="KW-0863">Zinc-finger</keyword>
<organism evidence="4 5">
    <name type="scientific">Colletotrichum limetticola</name>
    <dbReference type="NCBI Taxonomy" id="1209924"/>
    <lineage>
        <taxon>Eukaryota</taxon>
        <taxon>Fungi</taxon>
        <taxon>Dikarya</taxon>
        <taxon>Ascomycota</taxon>
        <taxon>Pezizomycotina</taxon>
        <taxon>Sordariomycetes</taxon>
        <taxon>Hypocreomycetidae</taxon>
        <taxon>Glomerellales</taxon>
        <taxon>Glomerellaceae</taxon>
        <taxon>Colletotrichum</taxon>
        <taxon>Colletotrichum acutatum species complex</taxon>
    </lineage>
</organism>
<feature type="compositionally biased region" description="Basic and acidic residues" evidence="2">
    <location>
        <begin position="1"/>
        <end position="10"/>
    </location>
</feature>
<evidence type="ECO:0000256" key="1">
    <source>
        <dbReference type="PROSITE-ProRule" id="PRU00723"/>
    </source>
</evidence>
<dbReference type="PROSITE" id="PS50103">
    <property type="entry name" value="ZF_C3H1"/>
    <property type="match status" value="1"/>
</dbReference>
<proteinExistence type="predicted"/>
<evidence type="ECO:0000256" key="2">
    <source>
        <dbReference type="SAM" id="MobiDB-lite"/>
    </source>
</evidence>
<dbReference type="PANTHER" id="PTHR37543">
    <property type="entry name" value="CCCH ZINC FINGER DNA BINDING PROTEIN (AFU_ORTHOLOGUE AFUA_5G12760)"/>
    <property type="match status" value="1"/>
</dbReference>
<reference evidence="4" key="1">
    <citation type="submission" date="2023-04" db="EMBL/GenBank/DDBJ databases">
        <title>Colletotrichum limetticola genome sequence.</title>
        <authorList>
            <person name="Baroncelli R."/>
        </authorList>
    </citation>
    <scope>NUCLEOTIDE SEQUENCE</scope>
    <source>
        <strain evidence="4">KLA-Anderson</strain>
    </source>
</reference>
<comment type="caution">
    <text evidence="4">The sequence shown here is derived from an EMBL/GenBank/DDBJ whole genome shotgun (WGS) entry which is preliminary data.</text>
</comment>
<evidence type="ECO:0000313" key="5">
    <source>
        <dbReference type="Proteomes" id="UP001169217"/>
    </source>
</evidence>
<evidence type="ECO:0000313" key="4">
    <source>
        <dbReference type="EMBL" id="KAK0370045.1"/>
    </source>
</evidence>
<keyword evidence="5" id="KW-1185">Reference proteome</keyword>
<feature type="region of interest" description="Disordered" evidence="2">
    <location>
        <begin position="1"/>
        <end position="34"/>
    </location>
</feature>
<keyword evidence="1" id="KW-0479">Metal-binding</keyword>
<dbReference type="EMBL" id="JARUPT010000579">
    <property type="protein sequence ID" value="KAK0370045.1"/>
    <property type="molecule type" value="Genomic_DNA"/>
</dbReference>
<gene>
    <name evidence="4" type="ORF">CLIM01_12598</name>
</gene>
<feature type="compositionally biased region" description="Polar residues" evidence="2">
    <location>
        <begin position="59"/>
        <end position="73"/>
    </location>
</feature>
<keyword evidence="1" id="KW-0862">Zinc</keyword>
<dbReference type="Proteomes" id="UP001169217">
    <property type="component" value="Unassembled WGS sequence"/>
</dbReference>
<dbReference type="PANTHER" id="PTHR37543:SF1">
    <property type="entry name" value="CCCH ZINC FINGER DNA BINDING PROTEIN (AFU_ORTHOLOGUE AFUA_5G12760)"/>
    <property type="match status" value="1"/>
</dbReference>